<protein>
    <submittedName>
        <fullName evidence="2">Uncharacterized protein</fullName>
    </submittedName>
</protein>
<feature type="compositionally biased region" description="Polar residues" evidence="1">
    <location>
        <begin position="337"/>
        <end position="346"/>
    </location>
</feature>
<feature type="region of interest" description="Disordered" evidence="1">
    <location>
        <begin position="1"/>
        <end position="155"/>
    </location>
</feature>
<feature type="compositionally biased region" description="Basic and acidic residues" evidence="1">
    <location>
        <begin position="74"/>
        <end position="94"/>
    </location>
</feature>
<feature type="region of interest" description="Disordered" evidence="1">
    <location>
        <begin position="297"/>
        <end position="349"/>
    </location>
</feature>
<dbReference type="Proteomes" id="UP001321760">
    <property type="component" value="Unassembled WGS sequence"/>
</dbReference>
<feature type="compositionally biased region" description="Low complexity" evidence="1">
    <location>
        <begin position="22"/>
        <end position="33"/>
    </location>
</feature>
<name>A0AAV9GEG3_9PEZI</name>
<evidence type="ECO:0000256" key="1">
    <source>
        <dbReference type="SAM" id="MobiDB-lite"/>
    </source>
</evidence>
<gene>
    <name evidence="2" type="ORF">QBC34DRAFT_469883</name>
</gene>
<accession>A0AAV9GEG3</accession>
<reference evidence="2" key="2">
    <citation type="submission" date="2023-05" db="EMBL/GenBank/DDBJ databases">
        <authorList>
            <consortium name="Lawrence Berkeley National Laboratory"/>
            <person name="Steindorff A."/>
            <person name="Hensen N."/>
            <person name="Bonometti L."/>
            <person name="Westerberg I."/>
            <person name="Brannstrom I.O."/>
            <person name="Guillou S."/>
            <person name="Cros-Aarteil S."/>
            <person name="Calhoun S."/>
            <person name="Haridas S."/>
            <person name="Kuo A."/>
            <person name="Mondo S."/>
            <person name="Pangilinan J."/>
            <person name="Riley R."/>
            <person name="Labutti K."/>
            <person name="Andreopoulos B."/>
            <person name="Lipzen A."/>
            <person name="Chen C."/>
            <person name="Yanf M."/>
            <person name="Daum C."/>
            <person name="Ng V."/>
            <person name="Clum A."/>
            <person name="Ohm R."/>
            <person name="Martin F."/>
            <person name="Silar P."/>
            <person name="Natvig D."/>
            <person name="Lalanne C."/>
            <person name="Gautier V."/>
            <person name="Ament-Velasquez S.L."/>
            <person name="Kruys A."/>
            <person name="Hutchinson M.I."/>
            <person name="Powell A.J."/>
            <person name="Barry K."/>
            <person name="Miller A.N."/>
            <person name="Grigoriev I.V."/>
            <person name="Debuchy R."/>
            <person name="Gladieux P."/>
            <person name="Thoren M.H."/>
            <person name="Johannesson H."/>
        </authorList>
    </citation>
    <scope>NUCLEOTIDE SEQUENCE</scope>
    <source>
        <strain evidence="2">PSN243</strain>
    </source>
</reference>
<evidence type="ECO:0000313" key="2">
    <source>
        <dbReference type="EMBL" id="KAK4446454.1"/>
    </source>
</evidence>
<keyword evidence="3" id="KW-1185">Reference proteome</keyword>
<comment type="caution">
    <text evidence="2">The sequence shown here is derived from an EMBL/GenBank/DDBJ whole genome shotgun (WGS) entry which is preliminary data.</text>
</comment>
<feature type="compositionally biased region" description="Pro residues" evidence="1">
    <location>
        <begin position="34"/>
        <end position="47"/>
    </location>
</feature>
<reference evidence="2" key="1">
    <citation type="journal article" date="2023" name="Mol. Phylogenet. Evol.">
        <title>Genome-scale phylogeny and comparative genomics of the fungal order Sordariales.</title>
        <authorList>
            <person name="Hensen N."/>
            <person name="Bonometti L."/>
            <person name="Westerberg I."/>
            <person name="Brannstrom I.O."/>
            <person name="Guillou S."/>
            <person name="Cros-Aarteil S."/>
            <person name="Calhoun S."/>
            <person name="Haridas S."/>
            <person name="Kuo A."/>
            <person name="Mondo S."/>
            <person name="Pangilinan J."/>
            <person name="Riley R."/>
            <person name="LaButti K."/>
            <person name="Andreopoulos B."/>
            <person name="Lipzen A."/>
            <person name="Chen C."/>
            <person name="Yan M."/>
            <person name="Daum C."/>
            <person name="Ng V."/>
            <person name="Clum A."/>
            <person name="Steindorff A."/>
            <person name="Ohm R.A."/>
            <person name="Martin F."/>
            <person name="Silar P."/>
            <person name="Natvig D.O."/>
            <person name="Lalanne C."/>
            <person name="Gautier V."/>
            <person name="Ament-Velasquez S.L."/>
            <person name="Kruys A."/>
            <person name="Hutchinson M.I."/>
            <person name="Powell A.J."/>
            <person name="Barry K."/>
            <person name="Miller A.N."/>
            <person name="Grigoriev I.V."/>
            <person name="Debuchy R."/>
            <person name="Gladieux P."/>
            <person name="Hiltunen Thoren M."/>
            <person name="Johannesson H."/>
        </authorList>
    </citation>
    <scope>NUCLEOTIDE SEQUENCE</scope>
    <source>
        <strain evidence="2">PSN243</strain>
    </source>
</reference>
<sequence length="407" mass="44929">MYIGVPPSPRAPAMAEPELPRRQQAAASRATTPTFPPIFGPRGPSIPHPFRRKPLPKLSETQARLVGPRGRVKTPCEMDREEARYKQREREYKAAYEALKCTMSPRPGRPKGPRPPTPVDQASCWPRRTPSRASSPLIRPSSRAKGPRARTPSPTKLARTWQLIPRKSLPKFRKLFPNLNKPLPSLPRKPLPVNSQHVSTVPTKALPTLPRDQGPLMDALLSHPILQPVPVRAPSFRRTLSVPRKLPSIPSGNTSRHPSCNVKAPQASLVCKPVEPAPLTIAKAEQVFRTLLSSHSHGRRLPHSSEVSQLPPITPSPEWTSTSSRGSRSSLEKGLTESRTASSMGSLISDDDDFESTYLSSEDIQEATEELLNITLPYRPAYCETITDSDIHTIPSSPLVGEAAFWV</sequence>
<evidence type="ECO:0000313" key="3">
    <source>
        <dbReference type="Proteomes" id="UP001321760"/>
    </source>
</evidence>
<organism evidence="2 3">
    <name type="scientific">Podospora aff. communis PSN243</name>
    <dbReference type="NCBI Taxonomy" id="3040156"/>
    <lineage>
        <taxon>Eukaryota</taxon>
        <taxon>Fungi</taxon>
        <taxon>Dikarya</taxon>
        <taxon>Ascomycota</taxon>
        <taxon>Pezizomycotina</taxon>
        <taxon>Sordariomycetes</taxon>
        <taxon>Sordariomycetidae</taxon>
        <taxon>Sordariales</taxon>
        <taxon>Podosporaceae</taxon>
        <taxon>Podospora</taxon>
    </lineage>
</organism>
<dbReference type="AlphaFoldDB" id="A0AAV9GEG3"/>
<proteinExistence type="predicted"/>
<feature type="compositionally biased region" description="Low complexity" evidence="1">
    <location>
        <begin position="320"/>
        <end position="329"/>
    </location>
</feature>
<feature type="compositionally biased region" description="Pro residues" evidence="1">
    <location>
        <begin position="1"/>
        <end position="10"/>
    </location>
</feature>
<dbReference type="EMBL" id="MU865957">
    <property type="protein sequence ID" value="KAK4446454.1"/>
    <property type="molecule type" value="Genomic_DNA"/>
</dbReference>